<dbReference type="PANTHER" id="PTHR33525">
    <property type="match status" value="1"/>
</dbReference>
<dbReference type="InterPro" id="IPR003607">
    <property type="entry name" value="HD/PDEase_dom"/>
</dbReference>
<reference evidence="5" key="1">
    <citation type="journal article" date="2023" name="Int. J. Syst. Evol. Microbiol.">
        <title>Mesoterricola silvestris gen. nov., sp. nov., Mesoterricola sediminis sp. nov., Geothrix oryzae sp. nov., Geothrix edaphica sp. nov., Geothrix rubra sp. nov., and Geothrix limicola sp. nov., six novel members of Acidobacteriota isolated from soils.</title>
        <authorList>
            <person name="Itoh H."/>
            <person name="Sugisawa Y."/>
            <person name="Mise K."/>
            <person name="Xu Z."/>
            <person name="Kuniyasu M."/>
            <person name="Ushijima N."/>
            <person name="Kawano K."/>
            <person name="Kobayashi E."/>
            <person name="Shiratori Y."/>
            <person name="Masuda Y."/>
            <person name="Senoo K."/>
        </authorList>
    </citation>
    <scope>NUCLEOTIDE SEQUENCE [LARGE SCALE GENOMIC DNA]</scope>
    <source>
        <strain evidence="5">W79</strain>
    </source>
</reference>
<dbReference type="Gene3D" id="3.40.50.2300">
    <property type="match status" value="1"/>
</dbReference>
<dbReference type="RefSeq" id="WP_316415533.1">
    <property type="nucleotide sequence ID" value="NZ_AP027080.1"/>
</dbReference>
<dbReference type="EMBL" id="AP027080">
    <property type="protein sequence ID" value="BDU72621.1"/>
    <property type="molecule type" value="Genomic_DNA"/>
</dbReference>
<dbReference type="SUPFAM" id="SSF109604">
    <property type="entry name" value="HD-domain/PDEase-like"/>
    <property type="match status" value="1"/>
</dbReference>
<dbReference type="InterPro" id="IPR013976">
    <property type="entry name" value="HDOD"/>
</dbReference>
<feature type="domain" description="HDOD" evidence="3">
    <location>
        <begin position="138"/>
        <end position="330"/>
    </location>
</feature>
<dbReference type="InterPro" id="IPR052340">
    <property type="entry name" value="RNase_Y/CdgJ"/>
</dbReference>
<dbReference type="InterPro" id="IPR001789">
    <property type="entry name" value="Sig_transdc_resp-reg_receiver"/>
</dbReference>
<protein>
    <submittedName>
        <fullName evidence="4">Two-component system response regulator</fullName>
    </submittedName>
</protein>
<evidence type="ECO:0000313" key="4">
    <source>
        <dbReference type="EMBL" id="BDU72621.1"/>
    </source>
</evidence>
<dbReference type="Gene3D" id="1.10.3210.10">
    <property type="entry name" value="Hypothetical protein af1432"/>
    <property type="match status" value="1"/>
</dbReference>
<proteinExistence type="predicted"/>
<dbReference type="PANTHER" id="PTHR33525:SF3">
    <property type="entry name" value="RIBONUCLEASE Y"/>
    <property type="match status" value="1"/>
</dbReference>
<dbReference type="PROSITE" id="PS50110">
    <property type="entry name" value="RESPONSE_REGULATORY"/>
    <property type="match status" value="1"/>
</dbReference>
<evidence type="ECO:0000256" key="1">
    <source>
        <dbReference type="PROSITE-ProRule" id="PRU00169"/>
    </source>
</evidence>
<comment type="caution">
    <text evidence="1">Lacks conserved residue(s) required for the propagation of feature annotation.</text>
</comment>
<dbReference type="KEGG" id="msil:METEAL_17950"/>
<name>A0AA48K8R7_9BACT</name>
<evidence type="ECO:0000259" key="2">
    <source>
        <dbReference type="PROSITE" id="PS50110"/>
    </source>
</evidence>
<dbReference type="AlphaFoldDB" id="A0AA48K8R7"/>
<feature type="domain" description="Response regulatory" evidence="2">
    <location>
        <begin position="2"/>
        <end position="117"/>
    </location>
</feature>
<evidence type="ECO:0000313" key="5">
    <source>
        <dbReference type="Proteomes" id="UP001238179"/>
    </source>
</evidence>
<dbReference type="CDD" id="cd00077">
    <property type="entry name" value="HDc"/>
    <property type="match status" value="1"/>
</dbReference>
<dbReference type="InterPro" id="IPR011006">
    <property type="entry name" value="CheY-like_superfamily"/>
</dbReference>
<dbReference type="GO" id="GO:0000160">
    <property type="term" value="P:phosphorelay signal transduction system"/>
    <property type="evidence" value="ECO:0007669"/>
    <property type="project" value="InterPro"/>
</dbReference>
<gene>
    <name evidence="4" type="ORF">METEAL_17950</name>
</gene>
<dbReference type="Pfam" id="PF00072">
    <property type="entry name" value="Response_reg"/>
    <property type="match status" value="1"/>
</dbReference>
<accession>A0AA48K8R7</accession>
<sequence length="388" mass="41898">MRILLVDDEPMLLEAFRRSLRVERPGWHVALAGSGEEALAILGRASFDIVVTELLMPGLDGAALLRAVRASSPSTLRVVLSGQPRVDLMEAAEGHFHRFLAKPVDPEILVGVLEELVLDESGGLDERARRFVAGLKGLPSLPSLYARIRSLLAQEDPPLPALVALVQSDLGIASRLLKLVNSAYFSLERRVTDLGQAISMLGLETVKTVVLVRGAMEALQALKPAGLDMNALWRHSQAVATGARSIAAGEGQRPVVLEDAYSLGLLHDMGRVILALDPGADYGRIAEAPGLVAAERRLYGTDHPHVGAQLLSLWGLPQEFCRHIREHHAPTLPTAGFPAGLALYAADGFQEGAVDLFQDGRSDERILAHGDPERPGRWKTFLTTPLPE</sequence>
<dbReference type="Pfam" id="PF08668">
    <property type="entry name" value="HDOD"/>
    <property type="match status" value="1"/>
</dbReference>
<dbReference type="SUPFAM" id="SSF52172">
    <property type="entry name" value="CheY-like"/>
    <property type="match status" value="1"/>
</dbReference>
<evidence type="ECO:0000259" key="3">
    <source>
        <dbReference type="PROSITE" id="PS51833"/>
    </source>
</evidence>
<organism evidence="4 5">
    <name type="scientific">Mesoterricola silvestris</name>
    <dbReference type="NCBI Taxonomy" id="2927979"/>
    <lineage>
        <taxon>Bacteria</taxon>
        <taxon>Pseudomonadati</taxon>
        <taxon>Acidobacteriota</taxon>
        <taxon>Holophagae</taxon>
        <taxon>Holophagales</taxon>
        <taxon>Holophagaceae</taxon>
        <taxon>Mesoterricola</taxon>
    </lineage>
</organism>
<dbReference type="SMART" id="SM00448">
    <property type="entry name" value="REC"/>
    <property type="match status" value="1"/>
</dbReference>
<dbReference type="PROSITE" id="PS51833">
    <property type="entry name" value="HDOD"/>
    <property type="match status" value="1"/>
</dbReference>
<keyword evidence="5" id="KW-1185">Reference proteome</keyword>
<dbReference type="Proteomes" id="UP001238179">
    <property type="component" value="Chromosome"/>
</dbReference>